<comment type="similarity">
    <text evidence="1 5">Belongs to the RNA 3'-terminal cyclase family. Type 1 subfamily.</text>
</comment>
<keyword evidence="5" id="KW-0963">Cytoplasm</keyword>
<feature type="active site" description="Tele-AMP-histidine intermediate" evidence="5">
    <location>
        <position position="320"/>
    </location>
</feature>
<dbReference type="EC" id="6.5.1.4" evidence="5 6"/>
<dbReference type="InterPro" id="IPR037136">
    <property type="entry name" value="RNA3'_phos_cyclase_dom_sf"/>
</dbReference>
<dbReference type="InterPro" id="IPR000228">
    <property type="entry name" value="RNA3'_term_phos_cyc"/>
</dbReference>
<dbReference type="HAMAP" id="MF_00200">
    <property type="entry name" value="RTC"/>
    <property type="match status" value="1"/>
</dbReference>
<comment type="subcellular location">
    <subcellularLocation>
        <location evidence="5">Cytoplasm</location>
    </subcellularLocation>
</comment>
<feature type="binding site" evidence="5">
    <location>
        <begin position="290"/>
        <end position="294"/>
    </location>
    <ligand>
        <name>ATP</name>
        <dbReference type="ChEBI" id="CHEBI:30616"/>
    </ligand>
</feature>
<proteinExistence type="inferred from homology"/>
<keyword evidence="10" id="KW-1185">Reference proteome</keyword>
<comment type="caution">
    <text evidence="9">The sequence shown here is derived from an EMBL/GenBank/DDBJ whole genome shotgun (WGS) entry which is preliminary data.</text>
</comment>
<dbReference type="InterPro" id="IPR017770">
    <property type="entry name" value="RNA3'_term_phos_cyc_type_1"/>
</dbReference>
<evidence type="ECO:0000256" key="4">
    <source>
        <dbReference type="ARBA" id="ARBA00024481"/>
    </source>
</evidence>
<dbReference type="Gene3D" id="3.65.10.20">
    <property type="entry name" value="RNA 3'-terminal phosphate cyclase domain"/>
    <property type="match status" value="1"/>
</dbReference>
<dbReference type="RefSeq" id="WP_094546066.1">
    <property type="nucleotide sequence ID" value="NZ_MQWB01000001.1"/>
</dbReference>
<keyword evidence="3 5" id="KW-0547">Nucleotide-binding</keyword>
<evidence type="ECO:0000256" key="3">
    <source>
        <dbReference type="ARBA" id="ARBA00022741"/>
    </source>
</evidence>
<reference evidence="9 10" key="1">
    <citation type="submission" date="2016-11" db="EMBL/GenBank/DDBJ databases">
        <title>Study of marine rhodopsin-containing bacteria.</title>
        <authorList>
            <person name="Yoshizawa S."/>
            <person name="Kumagai Y."/>
            <person name="Kogure K."/>
        </authorList>
    </citation>
    <scope>NUCLEOTIDE SEQUENCE [LARGE SCALE GENOMIC DNA]</scope>
    <source>
        <strain evidence="9 10">SG-29</strain>
    </source>
</reference>
<dbReference type="EMBL" id="MQWB01000001">
    <property type="protein sequence ID" value="OZC02136.1"/>
    <property type="molecule type" value="Genomic_DNA"/>
</dbReference>
<comment type="catalytic activity">
    <reaction evidence="4 5">
        <text>a 3'-end 3'-phospho-ribonucleotide-RNA + ATP = a 3'-end 2',3'-cyclophospho-ribonucleotide-RNA + AMP + diphosphate</text>
        <dbReference type="Rhea" id="RHEA:23976"/>
        <dbReference type="Rhea" id="RHEA-COMP:10463"/>
        <dbReference type="Rhea" id="RHEA-COMP:10464"/>
        <dbReference type="ChEBI" id="CHEBI:30616"/>
        <dbReference type="ChEBI" id="CHEBI:33019"/>
        <dbReference type="ChEBI" id="CHEBI:83062"/>
        <dbReference type="ChEBI" id="CHEBI:83064"/>
        <dbReference type="ChEBI" id="CHEBI:456215"/>
        <dbReference type="EC" id="6.5.1.4"/>
    </reaction>
</comment>
<dbReference type="InterPro" id="IPR013792">
    <property type="entry name" value="RNA3'P_cycl/enolpyr_Trfase_a/b"/>
</dbReference>
<dbReference type="GO" id="GO:0003963">
    <property type="term" value="F:RNA-3'-phosphate cyclase activity"/>
    <property type="evidence" value="ECO:0007669"/>
    <property type="project" value="UniProtKB-UniRule"/>
</dbReference>
<dbReference type="Proteomes" id="UP000216446">
    <property type="component" value="Unassembled WGS sequence"/>
</dbReference>
<evidence type="ECO:0000313" key="10">
    <source>
        <dbReference type="Proteomes" id="UP000216446"/>
    </source>
</evidence>
<dbReference type="FunCoup" id="A0A259TWR3">
    <property type="interactions" value="312"/>
</dbReference>
<dbReference type="Gene3D" id="3.30.360.20">
    <property type="entry name" value="RNA 3'-terminal phosphate cyclase, insert domain"/>
    <property type="match status" value="1"/>
</dbReference>
<feature type="domain" description="RNA 3'-terminal phosphate cyclase insert" evidence="8">
    <location>
        <begin position="188"/>
        <end position="281"/>
    </location>
</feature>
<evidence type="ECO:0000259" key="7">
    <source>
        <dbReference type="Pfam" id="PF01137"/>
    </source>
</evidence>
<name>A0A259TWR3_9BACT</name>
<feature type="binding site" evidence="5">
    <location>
        <position position="108"/>
    </location>
    <ligand>
        <name>ATP</name>
        <dbReference type="ChEBI" id="CHEBI:30616"/>
    </ligand>
</feature>
<sequence>MTTSESPPQHVIDGAQGEGGGQILRTSIGLSLVTGDAIQIDHIRAGRQRPGLLRQHLTAVLAACEISGAEASGATLGSDSLTFRPGAVQPGTYRFAVGTAGSATLVLQTVLPALLVARGPSQVTVEGGTHNPSAPTFDFLSRSFLPLIERMGPRVSARLERYGFYPAGGGRIVVDIEPAERLAPLDLTERGDVHGIEVRALVANLPGKIGQRELKTVAKALGGPEDAYTMRQIKDSAGPGNVLFAEVQTAALTTVVTEFGMKGRPAQRVASGVAKAVQAYLASDAPVGPYLADQVLVPLALAAREGAGSSVFRATEWTRHAQTNAEVIERHLGVTIRALPEPSGAVRVLVG</sequence>
<dbReference type="PANTHER" id="PTHR11096:SF0">
    <property type="entry name" value="RNA 3'-TERMINAL PHOSPHATE CYCLASE"/>
    <property type="match status" value="1"/>
</dbReference>
<keyword evidence="2 5" id="KW-0436">Ligase</keyword>
<evidence type="ECO:0000256" key="5">
    <source>
        <dbReference type="HAMAP-Rule" id="MF_00200"/>
    </source>
</evidence>
<dbReference type="NCBIfam" id="NF003246">
    <property type="entry name" value="PRK04204.1-2"/>
    <property type="match status" value="1"/>
</dbReference>
<dbReference type="GO" id="GO:0005737">
    <property type="term" value="C:cytoplasm"/>
    <property type="evidence" value="ECO:0007669"/>
    <property type="project" value="UniProtKB-SubCell"/>
</dbReference>
<dbReference type="PANTHER" id="PTHR11096">
    <property type="entry name" value="RNA 3' TERMINAL PHOSPHATE CYCLASE"/>
    <property type="match status" value="1"/>
</dbReference>
<protein>
    <recommendedName>
        <fullName evidence="5 6">RNA 3'-terminal phosphate cyclase</fullName>
        <shortName evidence="5">RNA cyclase</shortName>
        <shortName evidence="5">RNA-3'-phosphate cyclase</shortName>
        <ecNumber evidence="5 6">6.5.1.4</ecNumber>
    </recommendedName>
</protein>
<evidence type="ECO:0000256" key="6">
    <source>
        <dbReference type="NCBIfam" id="TIGR03399"/>
    </source>
</evidence>
<evidence type="ECO:0000259" key="8">
    <source>
        <dbReference type="Pfam" id="PF05189"/>
    </source>
</evidence>
<dbReference type="OrthoDB" id="9789235at2"/>
<evidence type="ECO:0000313" key="9">
    <source>
        <dbReference type="EMBL" id="OZC02136.1"/>
    </source>
</evidence>
<dbReference type="PIRSF" id="PIRSF005378">
    <property type="entry name" value="RNA3'_term_phos_cycl_euk"/>
    <property type="match status" value="1"/>
</dbReference>
<dbReference type="GO" id="GO:0005524">
    <property type="term" value="F:ATP binding"/>
    <property type="evidence" value="ECO:0007669"/>
    <property type="project" value="UniProtKB-KW"/>
</dbReference>
<dbReference type="Pfam" id="PF05189">
    <property type="entry name" value="RTC_insert"/>
    <property type="match status" value="1"/>
</dbReference>
<dbReference type="InterPro" id="IPR036553">
    <property type="entry name" value="RPTC_insert"/>
</dbReference>
<dbReference type="InterPro" id="IPR013791">
    <property type="entry name" value="RNA3'-term_phos_cycl_insert"/>
</dbReference>
<keyword evidence="5" id="KW-0067">ATP-binding</keyword>
<dbReference type="InterPro" id="IPR023797">
    <property type="entry name" value="RNA3'_phos_cyclase_dom"/>
</dbReference>
<dbReference type="InParanoid" id="A0A259TWR3"/>
<gene>
    <name evidence="5" type="primary">rtcA</name>
    <name evidence="9" type="ORF">BSZ36_03525</name>
</gene>
<dbReference type="GO" id="GO:0006396">
    <property type="term" value="P:RNA processing"/>
    <property type="evidence" value="ECO:0007669"/>
    <property type="project" value="UniProtKB-UniRule"/>
</dbReference>
<dbReference type="Pfam" id="PF01137">
    <property type="entry name" value="RTC"/>
    <property type="match status" value="1"/>
</dbReference>
<dbReference type="AlphaFoldDB" id="A0A259TWR3"/>
<accession>A0A259TWR3</accession>
<organism evidence="9 10">
    <name type="scientific">Rubricoccus marinus</name>
    <dbReference type="NCBI Taxonomy" id="716817"/>
    <lineage>
        <taxon>Bacteria</taxon>
        <taxon>Pseudomonadati</taxon>
        <taxon>Rhodothermota</taxon>
        <taxon>Rhodothermia</taxon>
        <taxon>Rhodothermales</taxon>
        <taxon>Rubricoccaceae</taxon>
        <taxon>Rubricoccus</taxon>
    </lineage>
</organism>
<evidence type="ECO:0000256" key="1">
    <source>
        <dbReference type="ARBA" id="ARBA00009206"/>
    </source>
</evidence>
<dbReference type="SUPFAM" id="SSF55205">
    <property type="entry name" value="EPT/RTPC-like"/>
    <property type="match status" value="1"/>
</dbReference>
<dbReference type="NCBIfam" id="TIGR03399">
    <property type="entry name" value="RNA_3prim_cycl"/>
    <property type="match status" value="1"/>
</dbReference>
<evidence type="ECO:0000256" key="2">
    <source>
        <dbReference type="ARBA" id="ARBA00022598"/>
    </source>
</evidence>
<feature type="domain" description="RNA 3'-terminal phosphate cyclase" evidence="7">
    <location>
        <begin position="17"/>
        <end position="337"/>
    </location>
</feature>
<comment type="function">
    <text evidence="5">Catalyzes the conversion of 3'-phosphate to a 2',3'-cyclic phosphodiester at the end of RNA. The mechanism of action of the enzyme occurs in 3 steps: (A) adenylation of the enzyme by ATP; (B) transfer of adenylate to an RNA-N3'P to produce RNA-N3'PP5'A; (C) and attack of the adjacent 2'-hydroxyl on the 3'-phosphorus in the diester linkage to produce the cyclic end product. The biological role of this enzyme is unknown but it is likely to function in some aspects of cellular RNA processing.</text>
</comment>
<dbReference type="SUPFAM" id="SSF52913">
    <property type="entry name" value="RNA 3'-terminal phosphate cyclase, RPTC, insert domain"/>
    <property type="match status" value="1"/>
</dbReference>